<keyword evidence="1" id="KW-1133">Transmembrane helix</keyword>
<name>L1J8E4_GUITC</name>
<dbReference type="GeneID" id="17301565"/>
<organism evidence="2">
    <name type="scientific">Guillardia theta (strain CCMP2712)</name>
    <name type="common">Cryptophyte</name>
    <dbReference type="NCBI Taxonomy" id="905079"/>
    <lineage>
        <taxon>Eukaryota</taxon>
        <taxon>Cryptophyceae</taxon>
        <taxon>Pyrenomonadales</taxon>
        <taxon>Geminigeraceae</taxon>
        <taxon>Guillardia</taxon>
    </lineage>
</organism>
<keyword evidence="1" id="KW-0812">Transmembrane</keyword>
<dbReference type="EMBL" id="JH993002">
    <property type="protein sequence ID" value="EKX44808.1"/>
    <property type="molecule type" value="Genomic_DNA"/>
</dbReference>
<sequence>MSAAVAAAMVASASNSSSLSPSASKQHYSASNEWSDARIAAFVIVLFFLVCSSLSWMRLGHPVAMILQEIMRQREAEAVQVEQTEAFKWDHDHPLTKLAELSISDGSSDMTRVETSAPQTVEAGVKIEPIPEFSALTASSSSGADSAEGRTSRLCSIQKEVQEMDATLADIQNIKSAIQDTAVKLNIIESKLQSLQDDQGEKVEGEGAEEG</sequence>
<evidence type="ECO:0000256" key="1">
    <source>
        <dbReference type="SAM" id="Phobius"/>
    </source>
</evidence>
<gene>
    <name evidence="2" type="ORF">GUITHDRAFT_139433</name>
</gene>
<reference evidence="2 4" key="1">
    <citation type="journal article" date="2012" name="Nature">
        <title>Algal genomes reveal evolutionary mosaicism and the fate of nucleomorphs.</title>
        <authorList>
            <consortium name="DOE Joint Genome Institute"/>
            <person name="Curtis B.A."/>
            <person name="Tanifuji G."/>
            <person name="Burki F."/>
            <person name="Gruber A."/>
            <person name="Irimia M."/>
            <person name="Maruyama S."/>
            <person name="Arias M.C."/>
            <person name="Ball S.G."/>
            <person name="Gile G.H."/>
            <person name="Hirakawa Y."/>
            <person name="Hopkins J.F."/>
            <person name="Kuo A."/>
            <person name="Rensing S.A."/>
            <person name="Schmutz J."/>
            <person name="Symeonidi A."/>
            <person name="Elias M."/>
            <person name="Eveleigh R.J."/>
            <person name="Herman E.K."/>
            <person name="Klute M.J."/>
            <person name="Nakayama T."/>
            <person name="Obornik M."/>
            <person name="Reyes-Prieto A."/>
            <person name="Armbrust E.V."/>
            <person name="Aves S.J."/>
            <person name="Beiko R.G."/>
            <person name="Coutinho P."/>
            <person name="Dacks J.B."/>
            <person name="Durnford D.G."/>
            <person name="Fast N.M."/>
            <person name="Green B.R."/>
            <person name="Grisdale C.J."/>
            <person name="Hempel F."/>
            <person name="Henrissat B."/>
            <person name="Hoppner M.P."/>
            <person name="Ishida K."/>
            <person name="Kim E."/>
            <person name="Koreny L."/>
            <person name="Kroth P.G."/>
            <person name="Liu Y."/>
            <person name="Malik S.B."/>
            <person name="Maier U.G."/>
            <person name="McRose D."/>
            <person name="Mock T."/>
            <person name="Neilson J.A."/>
            <person name="Onodera N.T."/>
            <person name="Poole A.M."/>
            <person name="Pritham E.J."/>
            <person name="Richards T.A."/>
            <person name="Rocap G."/>
            <person name="Roy S.W."/>
            <person name="Sarai C."/>
            <person name="Schaack S."/>
            <person name="Shirato S."/>
            <person name="Slamovits C.H."/>
            <person name="Spencer D.F."/>
            <person name="Suzuki S."/>
            <person name="Worden A.Z."/>
            <person name="Zauner S."/>
            <person name="Barry K."/>
            <person name="Bell C."/>
            <person name="Bharti A.K."/>
            <person name="Crow J.A."/>
            <person name="Grimwood J."/>
            <person name="Kramer R."/>
            <person name="Lindquist E."/>
            <person name="Lucas S."/>
            <person name="Salamov A."/>
            <person name="McFadden G.I."/>
            <person name="Lane C.E."/>
            <person name="Keeling P.J."/>
            <person name="Gray M.W."/>
            <person name="Grigoriev I.V."/>
            <person name="Archibald J.M."/>
        </authorList>
    </citation>
    <scope>NUCLEOTIDE SEQUENCE</scope>
    <source>
        <strain evidence="2 4">CCMP2712</strain>
    </source>
</reference>
<reference evidence="4" key="2">
    <citation type="submission" date="2012-11" db="EMBL/GenBank/DDBJ databases">
        <authorList>
            <person name="Kuo A."/>
            <person name="Curtis B.A."/>
            <person name="Tanifuji G."/>
            <person name="Burki F."/>
            <person name="Gruber A."/>
            <person name="Irimia M."/>
            <person name="Maruyama S."/>
            <person name="Arias M.C."/>
            <person name="Ball S.G."/>
            <person name="Gile G.H."/>
            <person name="Hirakawa Y."/>
            <person name="Hopkins J.F."/>
            <person name="Rensing S.A."/>
            <person name="Schmutz J."/>
            <person name="Symeonidi A."/>
            <person name="Elias M."/>
            <person name="Eveleigh R.J."/>
            <person name="Herman E.K."/>
            <person name="Klute M.J."/>
            <person name="Nakayama T."/>
            <person name="Obornik M."/>
            <person name="Reyes-Prieto A."/>
            <person name="Armbrust E.V."/>
            <person name="Aves S.J."/>
            <person name="Beiko R.G."/>
            <person name="Coutinho P."/>
            <person name="Dacks J.B."/>
            <person name="Durnford D.G."/>
            <person name="Fast N.M."/>
            <person name="Green B.R."/>
            <person name="Grisdale C."/>
            <person name="Hempe F."/>
            <person name="Henrissat B."/>
            <person name="Hoppner M.P."/>
            <person name="Ishida K.-I."/>
            <person name="Kim E."/>
            <person name="Koreny L."/>
            <person name="Kroth P.G."/>
            <person name="Liu Y."/>
            <person name="Malik S.-B."/>
            <person name="Maier U.G."/>
            <person name="McRose D."/>
            <person name="Mock T."/>
            <person name="Neilson J.A."/>
            <person name="Onodera N.T."/>
            <person name="Poole A.M."/>
            <person name="Pritham E.J."/>
            <person name="Richards T.A."/>
            <person name="Rocap G."/>
            <person name="Roy S.W."/>
            <person name="Sarai C."/>
            <person name="Schaack S."/>
            <person name="Shirato S."/>
            <person name="Slamovits C.H."/>
            <person name="Spencer D.F."/>
            <person name="Suzuki S."/>
            <person name="Worden A.Z."/>
            <person name="Zauner S."/>
            <person name="Barry K."/>
            <person name="Bell C."/>
            <person name="Bharti A.K."/>
            <person name="Crow J.A."/>
            <person name="Grimwood J."/>
            <person name="Kramer R."/>
            <person name="Lindquist E."/>
            <person name="Lucas S."/>
            <person name="Salamov A."/>
            <person name="McFadden G.I."/>
            <person name="Lane C.E."/>
            <person name="Keeling P.J."/>
            <person name="Gray M.W."/>
            <person name="Grigoriev I.V."/>
            <person name="Archibald J.M."/>
        </authorList>
    </citation>
    <scope>NUCLEOTIDE SEQUENCE</scope>
    <source>
        <strain evidence="4">CCMP2712</strain>
    </source>
</reference>
<accession>L1J8E4</accession>
<reference evidence="3" key="3">
    <citation type="submission" date="2015-06" db="UniProtKB">
        <authorList>
            <consortium name="EnsemblProtists"/>
        </authorList>
    </citation>
    <scope>IDENTIFICATION</scope>
</reference>
<protein>
    <submittedName>
        <fullName evidence="2 3">Uncharacterized protein</fullName>
    </submittedName>
</protein>
<dbReference type="KEGG" id="gtt:GUITHDRAFT_139433"/>
<dbReference type="EnsemblProtists" id="EKX44808">
    <property type="protein sequence ID" value="EKX44808"/>
    <property type="gene ID" value="GUITHDRAFT_139433"/>
</dbReference>
<evidence type="ECO:0000313" key="2">
    <source>
        <dbReference type="EMBL" id="EKX44808.1"/>
    </source>
</evidence>
<evidence type="ECO:0000313" key="4">
    <source>
        <dbReference type="Proteomes" id="UP000011087"/>
    </source>
</evidence>
<keyword evidence="1" id="KW-0472">Membrane</keyword>
<feature type="transmembrane region" description="Helical" evidence="1">
    <location>
        <begin position="38"/>
        <end position="57"/>
    </location>
</feature>
<dbReference type="PaxDb" id="55529-EKX44808"/>
<dbReference type="HOGENOM" id="CLU_1306913_0_0_1"/>
<evidence type="ECO:0000313" key="3">
    <source>
        <dbReference type="EnsemblProtists" id="EKX44808"/>
    </source>
</evidence>
<keyword evidence="4" id="KW-1185">Reference proteome</keyword>
<proteinExistence type="predicted"/>
<dbReference type="RefSeq" id="XP_005831788.1">
    <property type="nucleotide sequence ID" value="XM_005831731.1"/>
</dbReference>
<dbReference type="AlphaFoldDB" id="L1J8E4"/>
<dbReference type="Proteomes" id="UP000011087">
    <property type="component" value="Unassembled WGS sequence"/>
</dbReference>